<protein>
    <submittedName>
        <fullName evidence="2">Uncharacterized protein</fullName>
    </submittedName>
</protein>
<evidence type="ECO:0000313" key="3">
    <source>
        <dbReference type="Proteomes" id="UP000240493"/>
    </source>
</evidence>
<evidence type="ECO:0000256" key="1">
    <source>
        <dbReference type="SAM" id="SignalP"/>
    </source>
</evidence>
<evidence type="ECO:0000313" key="2">
    <source>
        <dbReference type="EMBL" id="PTB44882.1"/>
    </source>
</evidence>
<dbReference type="AlphaFoldDB" id="A0A2T3ZJC5"/>
<reference evidence="2 3" key="1">
    <citation type="submission" date="2016-07" db="EMBL/GenBank/DDBJ databases">
        <title>Multiple horizontal gene transfer events from other fungi enriched the ability of initially mycotrophic Trichoderma (Ascomycota) to feed on dead plant biomass.</title>
        <authorList>
            <consortium name="DOE Joint Genome Institute"/>
            <person name="Aerts A."/>
            <person name="Atanasova L."/>
            <person name="Chenthamara K."/>
            <person name="Zhang J."/>
            <person name="Grujic M."/>
            <person name="Henrissat B."/>
            <person name="Kuo A."/>
            <person name="Salamov A."/>
            <person name="Lipzen A."/>
            <person name="Labutti K."/>
            <person name="Barry K."/>
            <person name="Miao Y."/>
            <person name="Rahimi M.J."/>
            <person name="Shen Q."/>
            <person name="Grigoriev I.V."/>
            <person name="Kubicek C.P."/>
            <person name="Druzhinina I.S."/>
        </authorList>
    </citation>
    <scope>NUCLEOTIDE SEQUENCE [LARGE SCALE GENOMIC DNA]</scope>
    <source>
        <strain evidence="2 3">CBS 433.97</strain>
    </source>
</reference>
<dbReference type="OrthoDB" id="4897014at2759"/>
<proteinExistence type="predicted"/>
<gene>
    <name evidence="2" type="ORF">M441DRAFT_53970</name>
</gene>
<keyword evidence="3" id="KW-1185">Reference proteome</keyword>
<keyword evidence="1" id="KW-0732">Signal</keyword>
<accession>A0A2T3ZJC5</accession>
<dbReference type="Proteomes" id="UP000240493">
    <property type="component" value="Unassembled WGS sequence"/>
</dbReference>
<name>A0A2T3ZJC5_TRIA4</name>
<feature type="chain" id="PRO_5015692270" evidence="1">
    <location>
        <begin position="20"/>
        <end position="177"/>
    </location>
</feature>
<organism evidence="2 3">
    <name type="scientific">Trichoderma asperellum (strain ATCC 204424 / CBS 433.97 / NBRC 101777)</name>
    <dbReference type="NCBI Taxonomy" id="1042311"/>
    <lineage>
        <taxon>Eukaryota</taxon>
        <taxon>Fungi</taxon>
        <taxon>Dikarya</taxon>
        <taxon>Ascomycota</taxon>
        <taxon>Pezizomycotina</taxon>
        <taxon>Sordariomycetes</taxon>
        <taxon>Hypocreomycetidae</taxon>
        <taxon>Hypocreales</taxon>
        <taxon>Hypocreaceae</taxon>
        <taxon>Trichoderma</taxon>
    </lineage>
</organism>
<dbReference type="EMBL" id="KZ679257">
    <property type="protein sequence ID" value="PTB44882.1"/>
    <property type="molecule type" value="Genomic_DNA"/>
</dbReference>
<sequence length="177" mass="18743">MPSNIRILTWSSLFSFTLAQTATIQFFNQDTACASGLFAECTGLPPGDCCFIEGLATCANFQTNNGVNGLAAIFVNSNQNACGIVLELLESGVCACPNGDPIISAGNWQLGEGVVSENNACNPVSPDILGWKENGATWVLHQKDNTAVFDQVTEAIGNKSADQDKIGNLIKEHGMEI</sequence>
<feature type="signal peptide" evidence="1">
    <location>
        <begin position="1"/>
        <end position="19"/>
    </location>
</feature>